<keyword evidence="5 11" id="KW-0863">Zinc-finger</keyword>
<dbReference type="OrthoDB" id="6105938at2759"/>
<dbReference type="Gene3D" id="3.30.160.60">
    <property type="entry name" value="Classic Zinc Finger"/>
    <property type="match status" value="7"/>
</dbReference>
<evidence type="ECO:0000313" key="14">
    <source>
        <dbReference type="EMBL" id="KAG2465493.1"/>
    </source>
</evidence>
<evidence type="ECO:0000256" key="8">
    <source>
        <dbReference type="ARBA" id="ARBA00023125"/>
    </source>
</evidence>
<dbReference type="InterPro" id="IPR013087">
    <property type="entry name" value="Znf_C2H2_type"/>
</dbReference>
<protein>
    <submittedName>
        <fullName evidence="14">ZNF3 protein</fullName>
    </submittedName>
</protein>
<dbReference type="PANTHER" id="PTHR14196:SF12">
    <property type="entry name" value="ZINC FINGER PROTEIN 208-LIKE"/>
    <property type="match status" value="1"/>
</dbReference>
<evidence type="ECO:0000256" key="10">
    <source>
        <dbReference type="ARBA" id="ARBA00023242"/>
    </source>
</evidence>
<feature type="domain" description="C2H2-type" evidence="13">
    <location>
        <begin position="326"/>
        <end position="353"/>
    </location>
</feature>
<dbReference type="AlphaFoldDB" id="A0A8X8BPD5"/>
<dbReference type="GO" id="GO:0000981">
    <property type="term" value="F:DNA-binding transcription factor activity, RNA polymerase II-specific"/>
    <property type="evidence" value="ECO:0007669"/>
    <property type="project" value="TreeGrafter"/>
</dbReference>
<evidence type="ECO:0000256" key="7">
    <source>
        <dbReference type="ARBA" id="ARBA00023015"/>
    </source>
</evidence>
<dbReference type="GO" id="GO:0000977">
    <property type="term" value="F:RNA polymerase II transcription regulatory region sequence-specific DNA binding"/>
    <property type="evidence" value="ECO:0007669"/>
    <property type="project" value="TreeGrafter"/>
</dbReference>
<feature type="non-terminal residue" evidence="14">
    <location>
        <position position="1"/>
    </location>
</feature>
<dbReference type="FunFam" id="3.30.160.60:FF:002343">
    <property type="entry name" value="Zinc finger protein 33A"/>
    <property type="match status" value="4"/>
</dbReference>
<sequence>MASANTESVAERLAHIKQEDCEWGTPEDVCVKREDCEGDVSVFKEEECKGEIVEVKVMDLEDLSVSLELQKHKTGNIFKQDFCEESHSSLQPWVTDMGQLAPQQNSVELKSEFEEKIGDGNWRGEEGEQKSSSKVGINFLENCSFSVSSFHQRPLRHGLRQEQVKEKVKKSKRGSEKLTSASLLCSSFTADNPTPTKSINTDRRQVHNTDQEVLHTRRKRGKTLKRKSACKDKSIHSVKKPFACLECGRQCPNRSSLQRHMQVHTGERPCSCSECGKQFFDYNTLQRHTRVHTGEKPYSCSECGKQFPYSSSLQKHRRIHTGEKPFVCSECGKDFSFLCNFQNHLRIHSGEKPYCCNECGKQFAQGSSLRNHIRNHTGDKPHCCSECGKRFSKLSHLHRHTRIHTGEKPYSCPECGKRFSQVSHLHNHARTHTGKKRKEKK</sequence>
<name>A0A8X8BPD5_POLSE</name>
<dbReference type="FunFam" id="3.30.160.60:FF:001155">
    <property type="entry name" value="Zinc finger 30C"/>
    <property type="match status" value="1"/>
</dbReference>
<accession>A0A8X8BPD5</accession>
<evidence type="ECO:0000256" key="6">
    <source>
        <dbReference type="ARBA" id="ARBA00022833"/>
    </source>
</evidence>
<feature type="domain" description="C2H2-type" evidence="13">
    <location>
        <begin position="410"/>
        <end position="437"/>
    </location>
</feature>
<gene>
    <name evidence="14" type="primary">Znf3_3</name>
    <name evidence="14" type="ORF">GTO96_0017249</name>
</gene>
<dbReference type="PROSITE" id="PS00028">
    <property type="entry name" value="ZINC_FINGER_C2H2_1"/>
    <property type="match status" value="7"/>
</dbReference>
<evidence type="ECO:0000256" key="9">
    <source>
        <dbReference type="ARBA" id="ARBA00023163"/>
    </source>
</evidence>
<keyword evidence="6" id="KW-0862">Zinc</keyword>
<reference evidence="14 15" key="1">
    <citation type="journal article" date="2021" name="Cell">
        <title>Tracing the genetic footprints of vertebrate landing in non-teleost ray-finned fishes.</title>
        <authorList>
            <person name="Bi X."/>
            <person name="Wang K."/>
            <person name="Yang L."/>
            <person name="Pan H."/>
            <person name="Jiang H."/>
            <person name="Wei Q."/>
            <person name="Fang M."/>
            <person name="Yu H."/>
            <person name="Zhu C."/>
            <person name="Cai Y."/>
            <person name="He Y."/>
            <person name="Gan X."/>
            <person name="Zeng H."/>
            <person name="Yu D."/>
            <person name="Zhu Y."/>
            <person name="Jiang H."/>
            <person name="Qiu Q."/>
            <person name="Yang H."/>
            <person name="Zhang Y.E."/>
            <person name="Wang W."/>
            <person name="Zhu M."/>
            <person name="He S."/>
            <person name="Zhang G."/>
        </authorList>
    </citation>
    <scope>NUCLEOTIDE SEQUENCE [LARGE SCALE GENOMIC DNA]</scope>
    <source>
        <strain evidence="14">Bchr_013</strain>
    </source>
</reference>
<evidence type="ECO:0000256" key="4">
    <source>
        <dbReference type="ARBA" id="ARBA00022737"/>
    </source>
</evidence>
<keyword evidence="10" id="KW-0539">Nucleus</keyword>
<proteinExistence type="inferred from homology"/>
<dbReference type="Proteomes" id="UP000886611">
    <property type="component" value="Unassembled WGS sequence"/>
</dbReference>
<feature type="domain" description="C2H2-type" evidence="13">
    <location>
        <begin position="382"/>
        <end position="409"/>
    </location>
</feature>
<dbReference type="GO" id="GO:0005634">
    <property type="term" value="C:nucleus"/>
    <property type="evidence" value="ECO:0007669"/>
    <property type="project" value="UniProtKB-SubCell"/>
</dbReference>
<feature type="domain" description="C2H2-type" evidence="13">
    <location>
        <begin position="270"/>
        <end position="297"/>
    </location>
</feature>
<keyword evidence="4" id="KW-0677">Repeat</keyword>
<evidence type="ECO:0000256" key="12">
    <source>
        <dbReference type="SAM" id="MobiDB-lite"/>
    </source>
</evidence>
<feature type="domain" description="C2H2-type" evidence="13">
    <location>
        <begin position="298"/>
        <end position="325"/>
    </location>
</feature>
<evidence type="ECO:0000256" key="1">
    <source>
        <dbReference type="ARBA" id="ARBA00004123"/>
    </source>
</evidence>
<dbReference type="PANTHER" id="PTHR14196">
    <property type="entry name" value="ODD-SKIPPED - RELATED"/>
    <property type="match status" value="1"/>
</dbReference>
<feature type="non-terminal residue" evidence="14">
    <location>
        <position position="441"/>
    </location>
</feature>
<evidence type="ECO:0000259" key="13">
    <source>
        <dbReference type="PROSITE" id="PS50157"/>
    </source>
</evidence>
<dbReference type="SUPFAM" id="SSF57667">
    <property type="entry name" value="beta-beta-alpha zinc fingers"/>
    <property type="match status" value="4"/>
</dbReference>
<dbReference type="SMART" id="SM00355">
    <property type="entry name" value="ZnF_C2H2"/>
    <property type="match status" value="7"/>
</dbReference>
<dbReference type="InterPro" id="IPR050717">
    <property type="entry name" value="C2H2-ZF_Transcription_Reg"/>
</dbReference>
<comment type="similarity">
    <text evidence="2">Belongs to the krueppel C2H2-type zinc-finger protein family.</text>
</comment>
<evidence type="ECO:0000313" key="15">
    <source>
        <dbReference type="Proteomes" id="UP000886611"/>
    </source>
</evidence>
<dbReference type="FunFam" id="3.30.160.60:FF:001532">
    <property type="entry name" value="Zinc finger protein 483"/>
    <property type="match status" value="1"/>
</dbReference>
<organism evidence="14 15">
    <name type="scientific">Polypterus senegalus</name>
    <name type="common">Senegal bichir</name>
    <dbReference type="NCBI Taxonomy" id="55291"/>
    <lineage>
        <taxon>Eukaryota</taxon>
        <taxon>Metazoa</taxon>
        <taxon>Chordata</taxon>
        <taxon>Craniata</taxon>
        <taxon>Vertebrata</taxon>
        <taxon>Euteleostomi</taxon>
        <taxon>Actinopterygii</taxon>
        <taxon>Polypteriformes</taxon>
        <taxon>Polypteridae</taxon>
        <taxon>Polypterus</taxon>
    </lineage>
</organism>
<comment type="caution">
    <text evidence="14">The sequence shown here is derived from an EMBL/GenBank/DDBJ whole genome shotgun (WGS) entry which is preliminary data.</text>
</comment>
<dbReference type="InterPro" id="IPR036236">
    <property type="entry name" value="Znf_C2H2_sf"/>
</dbReference>
<feature type="domain" description="C2H2-type" evidence="13">
    <location>
        <begin position="354"/>
        <end position="381"/>
    </location>
</feature>
<dbReference type="EMBL" id="JAATIS010001721">
    <property type="protein sequence ID" value="KAG2465493.1"/>
    <property type="molecule type" value="Genomic_DNA"/>
</dbReference>
<keyword evidence="7" id="KW-0805">Transcription regulation</keyword>
<keyword evidence="15" id="KW-1185">Reference proteome</keyword>
<feature type="region of interest" description="Disordered" evidence="12">
    <location>
        <begin position="192"/>
        <end position="221"/>
    </location>
</feature>
<feature type="compositionally biased region" description="Basic and acidic residues" evidence="12">
    <location>
        <begin position="200"/>
        <end position="215"/>
    </location>
</feature>
<evidence type="ECO:0000256" key="11">
    <source>
        <dbReference type="PROSITE-ProRule" id="PRU00042"/>
    </source>
</evidence>
<dbReference type="PROSITE" id="PS50157">
    <property type="entry name" value="ZINC_FINGER_C2H2_2"/>
    <property type="match status" value="7"/>
</dbReference>
<keyword evidence="8" id="KW-0238">DNA-binding</keyword>
<evidence type="ECO:0000256" key="5">
    <source>
        <dbReference type="ARBA" id="ARBA00022771"/>
    </source>
</evidence>
<keyword evidence="9" id="KW-0804">Transcription</keyword>
<keyword evidence="3" id="KW-0479">Metal-binding</keyword>
<evidence type="ECO:0000256" key="3">
    <source>
        <dbReference type="ARBA" id="ARBA00022723"/>
    </source>
</evidence>
<dbReference type="GO" id="GO:0008270">
    <property type="term" value="F:zinc ion binding"/>
    <property type="evidence" value="ECO:0007669"/>
    <property type="project" value="UniProtKB-KW"/>
</dbReference>
<dbReference type="FunFam" id="3.30.160.60:FF:000770">
    <property type="entry name" value="zinc finger protein 16"/>
    <property type="match status" value="1"/>
</dbReference>
<comment type="subcellular location">
    <subcellularLocation>
        <location evidence="1">Nucleus</location>
    </subcellularLocation>
</comment>
<evidence type="ECO:0000256" key="2">
    <source>
        <dbReference type="ARBA" id="ARBA00006991"/>
    </source>
</evidence>
<dbReference type="Pfam" id="PF00096">
    <property type="entry name" value="zf-C2H2"/>
    <property type="match status" value="7"/>
</dbReference>
<feature type="domain" description="C2H2-type" evidence="13">
    <location>
        <begin position="242"/>
        <end position="269"/>
    </location>
</feature>